<sequence>MNELDQVLIKPSLALLSLCLTNFCERSLIPLKFSQ</sequence>
<accession>A0A2P2QUU7</accession>
<organism evidence="1">
    <name type="scientific">Rhizophora mucronata</name>
    <name type="common">Asiatic mangrove</name>
    <dbReference type="NCBI Taxonomy" id="61149"/>
    <lineage>
        <taxon>Eukaryota</taxon>
        <taxon>Viridiplantae</taxon>
        <taxon>Streptophyta</taxon>
        <taxon>Embryophyta</taxon>
        <taxon>Tracheophyta</taxon>
        <taxon>Spermatophyta</taxon>
        <taxon>Magnoliopsida</taxon>
        <taxon>eudicotyledons</taxon>
        <taxon>Gunneridae</taxon>
        <taxon>Pentapetalae</taxon>
        <taxon>rosids</taxon>
        <taxon>fabids</taxon>
        <taxon>Malpighiales</taxon>
        <taxon>Rhizophoraceae</taxon>
        <taxon>Rhizophora</taxon>
    </lineage>
</organism>
<evidence type="ECO:0000313" key="1">
    <source>
        <dbReference type="EMBL" id="MBX70776.1"/>
    </source>
</evidence>
<dbReference type="EMBL" id="GGEC01090292">
    <property type="protein sequence ID" value="MBX70776.1"/>
    <property type="molecule type" value="Transcribed_RNA"/>
</dbReference>
<dbReference type="AlphaFoldDB" id="A0A2P2QUU7"/>
<name>A0A2P2QUU7_RHIMU</name>
<protein>
    <submittedName>
        <fullName evidence="1">Uncharacterized protein</fullName>
    </submittedName>
</protein>
<proteinExistence type="predicted"/>
<reference evidence="1" key="1">
    <citation type="submission" date="2018-02" db="EMBL/GenBank/DDBJ databases">
        <title>Rhizophora mucronata_Transcriptome.</title>
        <authorList>
            <person name="Meera S.P."/>
            <person name="Sreeshan A."/>
            <person name="Augustine A."/>
        </authorList>
    </citation>
    <scope>NUCLEOTIDE SEQUENCE</scope>
    <source>
        <tissue evidence="1">Leaf</tissue>
    </source>
</reference>